<evidence type="ECO:0000259" key="4">
    <source>
        <dbReference type="PROSITE" id="PS50893"/>
    </source>
</evidence>
<keyword evidence="3 5" id="KW-0067">ATP-binding</keyword>
<dbReference type="GO" id="GO:0005524">
    <property type="term" value="F:ATP binding"/>
    <property type="evidence" value="ECO:0007669"/>
    <property type="project" value="UniProtKB-KW"/>
</dbReference>
<dbReference type="SUPFAM" id="SSF52540">
    <property type="entry name" value="P-loop containing nucleoside triphosphate hydrolases"/>
    <property type="match status" value="1"/>
</dbReference>
<dbReference type="Proteomes" id="UP000237934">
    <property type="component" value="Unassembled WGS sequence"/>
</dbReference>
<dbReference type="PROSITE" id="PS50893">
    <property type="entry name" value="ABC_TRANSPORTER_2"/>
    <property type="match status" value="1"/>
</dbReference>
<dbReference type="InterPro" id="IPR027417">
    <property type="entry name" value="P-loop_NTPase"/>
</dbReference>
<organism evidence="5 6">
    <name type="scientific">Enterococcus mundtii</name>
    <dbReference type="NCBI Taxonomy" id="53346"/>
    <lineage>
        <taxon>Bacteria</taxon>
        <taxon>Bacillati</taxon>
        <taxon>Bacillota</taxon>
        <taxon>Bacilli</taxon>
        <taxon>Lactobacillales</taxon>
        <taxon>Enterococcaceae</taxon>
        <taxon>Enterococcus</taxon>
    </lineage>
</organism>
<dbReference type="Pfam" id="PF00005">
    <property type="entry name" value="ABC_tran"/>
    <property type="match status" value="1"/>
</dbReference>
<dbReference type="PANTHER" id="PTHR42939:SF1">
    <property type="entry name" value="ABC TRANSPORTER ATP-BINDING PROTEIN ALBC-RELATED"/>
    <property type="match status" value="1"/>
</dbReference>
<dbReference type="SMART" id="SM00382">
    <property type="entry name" value="AAA"/>
    <property type="match status" value="1"/>
</dbReference>
<comment type="caution">
    <text evidence="5">The sequence shown here is derived from an EMBL/GenBank/DDBJ whole genome shotgun (WGS) entry which is preliminary data.</text>
</comment>
<evidence type="ECO:0000256" key="1">
    <source>
        <dbReference type="ARBA" id="ARBA00022448"/>
    </source>
</evidence>
<name>A0A2S7S013_ENTMU</name>
<evidence type="ECO:0000313" key="6">
    <source>
        <dbReference type="Proteomes" id="UP000237934"/>
    </source>
</evidence>
<feature type="domain" description="ABC transporter" evidence="4">
    <location>
        <begin position="3"/>
        <end position="228"/>
    </location>
</feature>
<proteinExistence type="predicted"/>
<protein>
    <submittedName>
        <fullName evidence="5">ABC transporter ATP-binding protein</fullName>
    </submittedName>
</protein>
<accession>A0A2S7S013</accession>
<reference evidence="5 6" key="1">
    <citation type="journal article" date="2018" name="Pathog. Dis.">
        <title>Whole-genome sequencing based characterization of antimicrobial resistance in Enterococcus.</title>
        <authorList>
            <person name="Tyson G."/>
        </authorList>
    </citation>
    <scope>NUCLEOTIDE SEQUENCE [LARGE SCALE GENOMIC DNA]</scope>
    <source>
        <strain evidence="5 6">CVM N55263</strain>
    </source>
</reference>
<keyword evidence="2" id="KW-0547">Nucleotide-binding</keyword>
<dbReference type="RefSeq" id="WP_104870667.1">
    <property type="nucleotide sequence ID" value="NZ_PUAP01000002.1"/>
</dbReference>
<dbReference type="EMBL" id="PUAP01000002">
    <property type="protein sequence ID" value="PQF25889.1"/>
    <property type="molecule type" value="Genomic_DNA"/>
</dbReference>
<evidence type="ECO:0000256" key="3">
    <source>
        <dbReference type="ARBA" id="ARBA00022840"/>
    </source>
</evidence>
<dbReference type="InterPro" id="IPR051782">
    <property type="entry name" value="ABC_Transporter_VariousFunc"/>
</dbReference>
<dbReference type="InterPro" id="IPR003439">
    <property type="entry name" value="ABC_transporter-like_ATP-bd"/>
</dbReference>
<dbReference type="AlphaFoldDB" id="A0A2S7S013"/>
<sequence>MSLVVKSISKNHKNENVLDNISVQFEQGKIYGLLGRNGAGKSTLLNIINNRSFATSGEVLLNGVPVADSEVALNQLYLMSEDHLFPSFFKIKELFKITERFYGTFDWALADEMLHKFGLNADQRFKNLSTGYRTITKLIIALSVPCEYIFLDEPVLGLDATHREIFYSYLIEVYQQRFCTFVISTHLIEEIANLLEEVIILYEGKLLQAASVETILQYARIVSGPKELVGSYIETLQVLGQKPLGGSLTAYVYGRLPEKPIEGISILPSTLQEYFIQLTSGEEE</sequence>
<dbReference type="Gene3D" id="3.40.50.300">
    <property type="entry name" value="P-loop containing nucleotide triphosphate hydrolases"/>
    <property type="match status" value="1"/>
</dbReference>
<keyword evidence="1" id="KW-0813">Transport</keyword>
<dbReference type="GO" id="GO:0016887">
    <property type="term" value="F:ATP hydrolysis activity"/>
    <property type="evidence" value="ECO:0007669"/>
    <property type="project" value="InterPro"/>
</dbReference>
<evidence type="ECO:0000256" key="2">
    <source>
        <dbReference type="ARBA" id="ARBA00022741"/>
    </source>
</evidence>
<dbReference type="PANTHER" id="PTHR42939">
    <property type="entry name" value="ABC TRANSPORTER ATP-BINDING PROTEIN ALBC-RELATED"/>
    <property type="match status" value="1"/>
</dbReference>
<dbReference type="InterPro" id="IPR003593">
    <property type="entry name" value="AAA+_ATPase"/>
</dbReference>
<gene>
    <name evidence="5" type="ORF">CUS89_00830</name>
</gene>
<evidence type="ECO:0000313" key="5">
    <source>
        <dbReference type="EMBL" id="PQF25889.1"/>
    </source>
</evidence>